<name>A0ABS0IKZ1_9BACT</name>
<comment type="caution">
    <text evidence="2">The sequence shown here is derived from an EMBL/GenBank/DDBJ whole genome shotgun (WGS) entry which is preliminary data.</text>
</comment>
<dbReference type="Proteomes" id="UP000597617">
    <property type="component" value="Unassembled WGS sequence"/>
</dbReference>
<organism evidence="2 3">
    <name type="scientific">Hymenobacter jeongseonensis</name>
    <dbReference type="NCBI Taxonomy" id="2791027"/>
    <lineage>
        <taxon>Bacteria</taxon>
        <taxon>Pseudomonadati</taxon>
        <taxon>Bacteroidota</taxon>
        <taxon>Cytophagia</taxon>
        <taxon>Cytophagales</taxon>
        <taxon>Hymenobacteraceae</taxon>
        <taxon>Hymenobacter</taxon>
    </lineage>
</organism>
<evidence type="ECO:0000313" key="3">
    <source>
        <dbReference type="Proteomes" id="UP000597617"/>
    </source>
</evidence>
<evidence type="ECO:0000256" key="1">
    <source>
        <dbReference type="SAM" id="MobiDB-lite"/>
    </source>
</evidence>
<keyword evidence="3" id="KW-1185">Reference proteome</keyword>
<reference evidence="2 3" key="1">
    <citation type="submission" date="2020-11" db="EMBL/GenBank/DDBJ databases">
        <authorList>
            <person name="Kim M.K."/>
        </authorList>
    </citation>
    <scope>NUCLEOTIDE SEQUENCE [LARGE SCALE GENOMIC DNA]</scope>
    <source>
        <strain evidence="2 3">BT683</strain>
    </source>
</reference>
<protein>
    <submittedName>
        <fullName evidence="2">Carboxypeptidase-like regulatory domain-containing protein</fullName>
    </submittedName>
</protein>
<proteinExistence type="predicted"/>
<dbReference type="SUPFAM" id="SSF49464">
    <property type="entry name" value="Carboxypeptidase regulatory domain-like"/>
    <property type="match status" value="1"/>
</dbReference>
<dbReference type="Gene3D" id="2.60.40.1120">
    <property type="entry name" value="Carboxypeptidase-like, regulatory domain"/>
    <property type="match status" value="1"/>
</dbReference>
<feature type="compositionally biased region" description="Polar residues" evidence="1">
    <location>
        <begin position="130"/>
        <end position="150"/>
    </location>
</feature>
<gene>
    <name evidence="2" type="ORF">I2I05_16690</name>
</gene>
<evidence type="ECO:0000313" key="2">
    <source>
        <dbReference type="EMBL" id="MBF9239042.1"/>
    </source>
</evidence>
<dbReference type="InterPro" id="IPR008969">
    <property type="entry name" value="CarboxyPept-like_regulatory"/>
</dbReference>
<dbReference type="Pfam" id="PF13715">
    <property type="entry name" value="CarbopepD_reg_2"/>
    <property type="match status" value="1"/>
</dbReference>
<dbReference type="EMBL" id="JADQDQ010000009">
    <property type="protein sequence ID" value="MBF9239042.1"/>
    <property type="molecule type" value="Genomic_DNA"/>
</dbReference>
<sequence length="289" mass="31517">MRPSVTLSIPQPCHESWAAMMPTTAGRHCAACQKNVVDFTLKTDAEILAYLAGAANARICGRFAAGQLERPLQRAELAAPTRWRTWLAAAVALWSVRETAGTSALAQTPAEWRAQHSGGPVPATLPPDADNSSITQGTNSALKQQTSIPDSASVPKKYFPAVTTPLLQGIVMDASSGESIPGCTVLIAGTRFGTSTNADGRFELQVPDSLIGTRELTLTIHFVGFVTQQRTRIATNASSIQNFRLQADVKGMLGEVDFVYARKMPPAPWHPRRFYYWSKYWLTQPFRGR</sequence>
<dbReference type="RefSeq" id="WP_196283400.1">
    <property type="nucleotide sequence ID" value="NZ_JADQDQ010000009.1"/>
</dbReference>
<feature type="region of interest" description="Disordered" evidence="1">
    <location>
        <begin position="108"/>
        <end position="151"/>
    </location>
</feature>
<accession>A0ABS0IKZ1</accession>